<comment type="caution">
    <text evidence="2">The sequence shown here is derived from an EMBL/GenBank/DDBJ whole genome shotgun (WGS) entry which is preliminary data.</text>
</comment>
<dbReference type="EMBL" id="JANEYF010000477">
    <property type="protein sequence ID" value="KAJ8969696.1"/>
    <property type="molecule type" value="Genomic_DNA"/>
</dbReference>
<evidence type="ECO:0000313" key="3">
    <source>
        <dbReference type="Proteomes" id="UP001162156"/>
    </source>
</evidence>
<protein>
    <recommendedName>
        <fullName evidence="1">DUF7869 domain-containing protein</fullName>
    </recommendedName>
</protein>
<dbReference type="Pfam" id="PF25273">
    <property type="entry name" value="DUF7869"/>
    <property type="match status" value="1"/>
</dbReference>
<dbReference type="PANTHER" id="PTHR10773:SF19">
    <property type="match status" value="1"/>
</dbReference>
<evidence type="ECO:0000313" key="2">
    <source>
        <dbReference type="EMBL" id="KAJ8969696.1"/>
    </source>
</evidence>
<dbReference type="AlphaFoldDB" id="A0AAV8ZSE2"/>
<accession>A0AAV8ZSE2</accession>
<feature type="domain" description="DUF7869" evidence="1">
    <location>
        <begin position="279"/>
        <end position="404"/>
    </location>
</feature>
<reference evidence="2" key="1">
    <citation type="journal article" date="2023" name="Insect Mol. Biol.">
        <title>Genome sequencing provides insights into the evolution of gene families encoding plant cell wall-degrading enzymes in longhorned beetles.</title>
        <authorList>
            <person name="Shin N.R."/>
            <person name="Okamura Y."/>
            <person name="Kirsch R."/>
            <person name="Pauchet Y."/>
        </authorList>
    </citation>
    <scope>NUCLEOTIDE SEQUENCE</scope>
    <source>
        <strain evidence="2">RBIC_L_NR</strain>
    </source>
</reference>
<gene>
    <name evidence="2" type="ORF">NQ314_001637</name>
</gene>
<dbReference type="Proteomes" id="UP001162156">
    <property type="component" value="Unassembled WGS sequence"/>
</dbReference>
<keyword evidence="3" id="KW-1185">Reference proteome</keyword>
<evidence type="ECO:0000259" key="1">
    <source>
        <dbReference type="Pfam" id="PF25273"/>
    </source>
</evidence>
<dbReference type="PANTHER" id="PTHR10773">
    <property type="entry name" value="DNA-DIRECTED RNA POLYMERASES I, II, AND III SUBUNIT RPABC2"/>
    <property type="match status" value="1"/>
</dbReference>
<sequence length="521" mass="61032">MISSRALKIVNLATVTHEKVAEEQGLQNCETNNNNEYTKRQFVASRVEQIPIKRTRERNSERRSKRQFTNHYSFEVNGLKVVVCKNFFLNTLCISQQTVDTALLKKEGGLVTPNKRGKHTPSNKISEAVRNGVRSHISKFPTYESHYSRKKNQKEVLGDANVPNKNIAKKWLYSEIFNYEYNYSFKTPDSDTCDICDKYKIQLQESSIEERTTPQEDYERHLTDDKKVLMIDPQKCLPTPELHNSQSFYFLKFWTYNLTIHDSTAQKYFCMMWDESVAGRGGNEVASCLLKFVSSYVPETTEQLTIWSDNCPSQNRNVQMIMCYEWIFKLKQSLKVIIHKYLSREHTHLEVDGDHSVIERERKKIPQLRIITPWDWQQVVRLCSTKNPFTVVNIELEDFVDFKKLCEGPNAPFIMKKTSEDSEPFLISKIVHFEVRQDSPGMVFFKTAFDDNNFRKLDLNRRLRRSASTSILENLHQIRDSTRPISTKKYNHLQQLLPWVPNVFHHFYKNLPHGDGGEDSD</sequence>
<dbReference type="InterPro" id="IPR057191">
    <property type="entry name" value="DUF7869"/>
</dbReference>
<proteinExistence type="predicted"/>
<organism evidence="2 3">
    <name type="scientific">Rhamnusium bicolor</name>
    <dbReference type="NCBI Taxonomy" id="1586634"/>
    <lineage>
        <taxon>Eukaryota</taxon>
        <taxon>Metazoa</taxon>
        <taxon>Ecdysozoa</taxon>
        <taxon>Arthropoda</taxon>
        <taxon>Hexapoda</taxon>
        <taxon>Insecta</taxon>
        <taxon>Pterygota</taxon>
        <taxon>Neoptera</taxon>
        <taxon>Endopterygota</taxon>
        <taxon>Coleoptera</taxon>
        <taxon>Polyphaga</taxon>
        <taxon>Cucujiformia</taxon>
        <taxon>Chrysomeloidea</taxon>
        <taxon>Cerambycidae</taxon>
        <taxon>Lepturinae</taxon>
        <taxon>Rhagiini</taxon>
        <taxon>Rhamnusium</taxon>
    </lineage>
</organism>
<name>A0AAV8ZSE2_9CUCU</name>